<dbReference type="AlphaFoldDB" id="A0A9X1DD55"/>
<dbReference type="RefSeq" id="WP_214623917.1">
    <property type="nucleotide sequence ID" value="NZ_JAHGAW010000007.1"/>
</dbReference>
<dbReference type="EMBL" id="JAHGAW010000007">
    <property type="protein sequence ID" value="MBT2187714.1"/>
    <property type="molecule type" value="Genomic_DNA"/>
</dbReference>
<organism evidence="1 2">
    <name type="scientific">Sphingobium nicotianae</name>
    <dbReference type="NCBI Taxonomy" id="2782607"/>
    <lineage>
        <taxon>Bacteria</taxon>
        <taxon>Pseudomonadati</taxon>
        <taxon>Pseudomonadota</taxon>
        <taxon>Alphaproteobacteria</taxon>
        <taxon>Sphingomonadales</taxon>
        <taxon>Sphingomonadaceae</taxon>
        <taxon>Sphingobium</taxon>
    </lineage>
</organism>
<name>A0A9X1DD55_9SPHN</name>
<dbReference type="Proteomes" id="UP001138757">
    <property type="component" value="Unassembled WGS sequence"/>
</dbReference>
<comment type="caution">
    <text evidence="1">The sequence shown here is derived from an EMBL/GenBank/DDBJ whole genome shotgun (WGS) entry which is preliminary data.</text>
</comment>
<accession>A0A9X1DD55</accession>
<gene>
    <name evidence="1" type="ORF">KK488_12240</name>
</gene>
<proteinExistence type="predicted"/>
<keyword evidence="2" id="KW-1185">Reference proteome</keyword>
<evidence type="ECO:0000313" key="2">
    <source>
        <dbReference type="Proteomes" id="UP001138757"/>
    </source>
</evidence>
<evidence type="ECO:0000313" key="1">
    <source>
        <dbReference type="EMBL" id="MBT2187714.1"/>
    </source>
</evidence>
<reference evidence="1" key="1">
    <citation type="submission" date="2021-05" db="EMBL/GenBank/DDBJ databases">
        <title>Genome of Sphingobium sp. strain.</title>
        <authorList>
            <person name="Fan R."/>
        </authorList>
    </citation>
    <scope>NUCLEOTIDE SEQUENCE</scope>
    <source>
        <strain evidence="1">H33</strain>
    </source>
</reference>
<protein>
    <submittedName>
        <fullName evidence="1">Uncharacterized protein</fullName>
    </submittedName>
</protein>
<sequence>MIGLALLAASTTADTQQIQRQLDFIVSMCRVDDVVHFVAHEGNAVTMAMVKPGQLPSFSKNTALQCALAKVRARSDLRLVAGGEGDSK</sequence>